<organism evidence="7 8">
    <name type="scientific">Tsukamurella conjunctivitidis</name>
    <dbReference type="NCBI Taxonomy" id="2592068"/>
    <lineage>
        <taxon>Bacteria</taxon>
        <taxon>Bacillati</taxon>
        <taxon>Actinomycetota</taxon>
        <taxon>Actinomycetes</taxon>
        <taxon>Mycobacteriales</taxon>
        <taxon>Tsukamurellaceae</taxon>
        <taxon>Tsukamurella</taxon>
    </lineage>
</organism>
<keyword evidence="3" id="KW-0902">Two-component regulatory system</keyword>
<evidence type="ECO:0000259" key="5">
    <source>
        <dbReference type="SMART" id="SM00065"/>
    </source>
</evidence>
<dbReference type="Pfam" id="PF13185">
    <property type="entry name" value="GAF_2"/>
    <property type="match status" value="1"/>
</dbReference>
<dbReference type="Pfam" id="PF07730">
    <property type="entry name" value="HisKA_3"/>
    <property type="match status" value="1"/>
</dbReference>
<dbReference type="SUPFAM" id="SSF55874">
    <property type="entry name" value="ATPase domain of HSP90 chaperone/DNA topoisomerase II/histidine kinase"/>
    <property type="match status" value="1"/>
</dbReference>
<dbReference type="SUPFAM" id="SSF55781">
    <property type="entry name" value="GAF domain-like"/>
    <property type="match status" value="1"/>
</dbReference>
<dbReference type="Proteomes" id="UP000319375">
    <property type="component" value="Unassembled WGS sequence"/>
</dbReference>
<dbReference type="EMBL" id="VIGX01000012">
    <property type="protein sequence ID" value="TWS27594.1"/>
    <property type="molecule type" value="Genomic_DNA"/>
</dbReference>
<dbReference type="InterPro" id="IPR036890">
    <property type="entry name" value="HATPase_C_sf"/>
</dbReference>
<feature type="compositionally biased region" description="Basic residues" evidence="4">
    <location>
        <begin position="12"/>
        <end position="26"/>
    </location>
</feature>
<comment type="caution">
    <text evidence="7">The sequence shown here is derived from an EMBL/GenBank/DDBJ whole genome shotgun (WGS) entry which is preliminary data.</text>
</comment>
<evidence type="ECO:0000256" key="3">
    <source>
        <dbReference type="ARBA" id="ARBA00023012"/>
    </source>
</evidence>
<dbReference type="PANTHER" id="PTHR24421:SF56">
    <property type="entry name" value="OXYGEN SENSOR HISTIDINE KINASE RESPONSE REGULATOR DOST"/>
    <property type="match status" value="1"/>
</dbReference>
<feature type="compositionally biased region" description="Basic residues" evidence="4">
    <location>
        <begin position="65"/>
        <end position="81"/>
    </location>
</feature>
<evidence type="ECO:0000313" key="8">
    <source>
        <dbReference type="Proteomes" id="UP000319375"/>
    </source>
</evidence>
<evidence type="ECO:0000256" key="1">
    <source>
        <dbReference type="ARBA" id="ARBA00022679"/>
    </source>
</evidence>
<dbReference type="PANTHER" id="PTHR24421">
    <property type="entry name" value="NITRATE/NITRITE SENSOR PROTEIN NARX-RELATED"/>
    <property type="match status" value="1"/>
</dbReference>
<dbReference type="InterPro" id="IPR050482">
    <property type="entry name" value="Sensor_HK_TwoCompSys"/>
</dbReference>
<accession>A0A5C5RXS5</accession>
<dbReference type="GO" id="GO:0046983">
    <property type="term" value="F:protein dimerization activity"/>
    <property type="evidence" value="ECO:0007669"/>
    <property type="project" value="InterPro"/>
</dbReference>
<dbReference type="InterPro" id="IPR029016">
    <property type="entry name" value="GAF-like_dom_sf"/>
</dbReference>
<keyword evidence="2" id="KW-0418">Kinase</keyword>
<dbReference type="AlphaFoldDB" id="A0A5C5RXS5"/>
<dbReference type="SMART" id="SM00065">
    <property type="entry name" value="GAF"/>
    <property type="match status" value="1"/>
</dbReference>
<evidence type="ECO:0000256" key="4">
    <source>
        <dbReference type="SAM" id="MobiDB-lite"/>
    </source>
</evidence>
<feature type="compositionally biased region" description="Basic and acidic residues" evidence="4">
    <location>
        <begin position="98"/>
        <end position="109"/>
    </location>
</feature>
<feature type="domain" description="GAF" evidence="5">
    <location>
        <begin position="150"/>
        <end position="297"/>
    </location>
</feature>
<evidence type="ECO:0000313" key="7">
    <source>
        <dbReference type="EMBL" id="TWS27594.1"/>
    </source>
</evidence>
<sequence length="507" mass="53697">MPAGPGDDPVRPGRRGHGARCRRRACRVAPPVRRAACRAAGTRGTPSPGRPRRRRCAPRSSGPRGRCRPPRRGPRRARARRGGPAGRCRFRSRPPASRPDRHGTRDVRPDSAPPFRGGPVTGEQRAGAQRPDADLQDILSAVMVVAQGLDLPATVRRIVTSAMALVDARYGAVGVSNDDGSLQEFIYVGVDAETAALIGDPPCGRGLLGYLLEVQQPVRVAELSEHPSSVGFPPNHPPMHSFLGAPIIVGGNLFGCIYLAEKADGIAFTASDAKAIEIFAAATAVAIDNAQMHAEALQQQQRLGELQVIEERERIGRDLHDHVIQRIFAAGLGLQVARSAARDEPVRDRLDSVIGELDRTIADIRSTIFELSAGGSGLRTRLVRAVRAVAHGGELSVDVGFSGPVESAVADDGLARDLEAVVTESVSNAVRHSGGTRVAVTVLASSDSVTVEVADDGTGVPDGGRRSGLRNLATRAELRGGTVELLPANAEAERPGTVVRWSVPREP</sequence>
<dbReference type="InterPro" id="IPR003018">
    <property type="entry name" value="GAF"/>
</dbReference>
<protein>
    <submittedName>
        <fullName evidence="7">GAF domain-containing protein</fullName>
    </submittedName>
</protein>
<dbReference type="Gene3D" id="1.20.5.1930">
    <property type="match status" value="1"/>
</dbReference>
<keyword evidence="8" id="KW-1185">Reference proteome</keyword>
<dbReference type="GO" id="GO:0000155">
    <property type="term" value="F:phosphorelay sensor kinase activity"/>
    <property type="evidence" value="ECO:0007669"/>
    <property type="project" value="InterPro"/>
</dbReference>
<dbReference type="CDD" id="cd16917">
    <property type="entry name" value="HATPase_UhpB-NarQ-NarX-like"/>
    <property type="match status" value="1"/>
</dbReference>
<gene>
    <name evidence="7" type="ORF">FK530_17835</name>
</gene>
<evidence type="ECO:0000259" key="6">
    <source>
        <dbReference type="SMART" id="SM00387"/>
    </source>
</evidence>
<feature type="domain" description="Histidine kinase/HSP90-like ATPase" evidence="6">
    <location>
        <begin position="413"/>
        <end position="507"/>
    </location>
</feature>
<keyword evidence="1" id="KW-0808">Transferase</keyword>
<proteinExistence type="predicted"/>
<name>A0A5C5RXS5_9ACTN</name>
<dbReference type="Gene3D" id="3.30.565.10">
    <property type="entry name" value="Histidine kinase-like ATPase, C-terminal domain"/>
    <property type="match status" value="1"/>
</dbReference>
<feature type="region of interest" description="Disordered" evidence="4">
    <location>
        <begin position="1"/>
        <end position="130"/>
    </location>
</feature>
<dbReference type="Pfam" id="PF02518">
    <property type="entry name" value="HATPase_c"/>
    <property type="match status" value="1"/>
</dbReference>
<dbReference type="InterPro" id="IPR003594">
    <property type="entry name" value="HATPase_dom"/>
</dbReference>
<dbReference type="GO" id="GO:0016020">
    <property type="term" value="C:membrane"/>
    <property type="evidence" value="ECO:0007669"/>
    <property type="project" value="InterPro"/>
</dbReference>
<dbReference type="SMART" id="SM00387">
    <property type="entry name" value="HATPase_c"/>
    <property type="match status" value="1"/>
</dbReference>
<feature type="compositionally biased region" description="Low complexity" evidence="4">
    <location>
        <begin position="27"/>
        <end position="47"/>
    </location>
</feature>
<dbReference type="InterPro" id="IPR011712">
    <property type="entry name" value="Sig_transdc_His_kin_sub3_dim/P"/>
</dbReference>
<dbReference type="Gene3D" id="3.30.450.40">
    <property type="match status" value="1"/>
</dbReference>
<evidence type="ECO:0000256" key="2">
    <source>
        <dbReference type="ARBA" id="ARBA00022777"/>
    </source>
</evidence>
<reference evidence="7 8" key="1">
    <citation type="submission" date="2019-06" db="EMBL/GenBank/DDBJ databases">
        <title>Tsukamurella conjunctivitidis sp. nov., Tsukamurella assacharolytica sp. nov. and Tsukamurella sputae sp. nov. isolated from patients with conjunctivitis, bacteraemia (lymphoma) and respiratory infection (sputum) in Hong Kong.</title>
        <authorList>
            <person name="Teng J.L.L."/>
            <person name="Lee H.H."/>
            <person name="Fong J.Y.H."/>
            <person name="Fok K.M.N."/>
            <person name="Lau S.K.P."/>
            <person name="Woo P.C.Y."/>
        </authorList>
    </citation>
    <scope>NUCLEOTIDE SEQUENCE [LARGE SCALE GENOMIC DNA]</scope>
    <source>
        <strain evidence="7 8">HKU72</strain>
    </source>
</reference>